<keyword evidence="6" id="KW-1185">Reference proteome</keyword>
<reference evidence="6" key="1">
    <citation type="submission" date="2016-12" db="EMBL/GenBank/DDBJ databases">
        <authorList>
            <person name="Varghese N."/>
            <person name="Submissions S."/>
        </authorList>
    </citation>
    <scope>NUCLEOTIDE SEQUENCE [LARGE SCALE GENOMIC DNA]</scope>
    <source>
        <strain evidence="6">DSM 11544</strain>
    </source>
</reference>
<dbReference type="Gene3D" id="3.50.50.60">
    <property type="entry name" value="FAD/NAD(P)-binding domain"/>
    <property type="match status" value="2"/>
</dbReference>
<dbReference type="STRING" id="1121395.SAMN02745215_00387"/>
<evidence type="ECO:0000256" key="1">
    <source>
        <dbReference type="ARBA" id="ARBA00022630"/>
    </source>
</evidence>
<dbReference type="InterPro" id="IPR017561">
    <property type="entry name" value="AhpF_homologue_put"/>
</dbReference>
<feature type="domain" description="Thioredoxin-like fold" evidence="4">
    <location>
        <begin position="469"/>
        <end position="542"/>
    </location>
</feature>
<dbReference type="PRINTS" id="PR00469">
    <property type="entry name" value="PNDRDTASEII"/>
</dbReference>
<sequence length="546" mass="59406">MKELYDLIIIGSGSAGMAAGIYAGRSKLKTLVIDRDRAGGQIKITSEVENYPGILNISGEELSQTMRRQAEKFGVKFRQAAVESVDLAGDIKKIRTAEGEYEALAVIIATGSVPRKLGFIGEEEFRGRGIGYCATCDGEFFTGMDVFVIGGGLAAAEEGIFLTRYARKVTMIVRGDGFSCPQTISERVLAHPKIEVKFNTELREAGGDTVLRYAEFVNNRSGETWRYDVTDQKQTFGVFVFVGYIPQSAEYAQEVGIDERSYIPTDESMGTNVEGVYAAGDIRPKELRQLVTAVADGAIAATSAEKYLVGKKERLGLGEPGELGDEEKTPVTRQGSSLLDDSLKEQLVPILERLENRIGLLAFLEGGSEFSEELRSFLSEFAGLTDKVEVEFLNRGEDAVREKEANITLFPAVAVLGPDGAYTGVQFHGIPGGHEINSFILALYNAAGPGQAVGEETLAKIRGVNRKVNFKIGVSLSCTLCPDVVTLTQLMALKNLLIEAEMIDVAHYPDFKNKYAIMSVPAIVVNDEKVVFGKKNLEELLELAKS</sequence>
<dbReference type="SUPFAM" id="SSF51905">
    <property type="entry name" value="FAD/NAD(P)-binding domain"/>
    <property type="match status" value="2"/>
</dbReference>
<organism evidence="5 6">
    <name type="scientific">Desulfitobacterium chlororespirans DSM 11544</name>
    <dbReference type="NCBI Taxonomy" id="1121395"/>
    <lineage>
        <taxon>Bacteria</taxon>
        <taxon>Bacillati</taxon>
        <taxon>Bacillota</taxon>
        <taxon>Clostridia</taxon>
        <taxon>Eubacteriales</taxon>
        <taxon>Desulfitobacteriaceae</taxon>
        <taxon>Desulfitobacterium</taxon>
    </lineage>
</organism>
<proteinExistence type="predicted"/>
<gene>
    <name evidence="5" type="ORF">SAMN02745215_00387</name>
</gene>
<dbReference type="EMBL" id="FRDN01000003">
    <property type="protein sequence ID" value="SHN52311.1"/>
    <property type="molecule type" value="Genomic_DNA"/>
</dbReference>
<dbReference type="InterPro" id="IPR036188">
    <property type="entry name" value="FAD/NAD-bd_sf"/>
</dbReference>
<accession>A0A1M7S1H5</accession>
<dbReference type="InterPro" id="IPR023753">
    <property type="entry name" value="FAD/NAD-binding_dom"/>
</dbReference>
<name>A0A1M7S1H5_9FIRM</name>
<evidence type="ECO:0000259" key="4">
    <source>
        <dbReference type="Pfam" id="PF13192"/>
    </source>
</evidence>
<evidence type="ECO:0000313" key="6">
    <source>
        <dbReference type="Proteomes" id="UP000184010"/>
    </source>
</evidence>
<dbReference type="PANTHER" id="PTHR48105">
    <property type="entry name" value="THIOREDOXIN REDUCTASE 1-RELATED-RELATED"/>
    <property type="match status" value="1"/>
</dbReference>
<evidence type="ECO:0000256" key="2">
    <source>
        <dbReference type="ARBA" id="ARBA00023002"/>
    </source>
</evidence>
<protein>
    <submittedName>
        <fullName evidence="5">Thioredoxin reductase (NADPH)</fullName>
    </submittedName>
</protein>
<dbReference type="RefSeq" id="WP_072771016.1">
    <property type="nucleotide sequence ID" value="NZ_FRDN01000003.1"/>
</dbReference>
<dbReference type="AlphaFoldDB" id="A0A1M7S1H5"/>
<dbReference type="InterPro" id="IPR012336">
    <property type="entry name" value="Thioredoxin-like_fold"/>
</dbReference>
<evidence type="ECO:0000313" key="5">
    <source>
        <dbReference type="EMBL" id="SHN52311.1"/>
    </source>
</evidence>
<dbReference type="InterPro" id="IPR050097">
    <property type="entry name" value="Ferredoxin-NADP_redctase_2"/>
</dbReference>
<dbReference type="InterPro" id="IPR036249">
    <property type="entry name" value="Thioredoxin-like_sf"/>
</dbReference>
<dbReference type="InterPro" id="IPR044142">
    <property type="entry name" value="AhpF_NTD_N"/>
</dbReference>
<keyword evidence="2" id="KW-0560">Oxidoreductase</keyword>
<dbReference type="Gene3D" id="3.40.30.80">
    <property type="match status" value="1"/>
</dbReference>
<dbReference type="PRINTS" id="PR00368">
    <property type="entry name" value="FADPNR"/>
</dbReference>
<dbReference type="CDD" id="cd02974">
    <property type="entry name" value="AhpF_NTD_N"/>
    <property type="match status" value="1"/>
</dbReference>
<feature type="domain" description="FAD/NAD(P)-binding" evidence="3">
    <location>
        <begin position="5"/>
        <end position="297"/>
    </location>
</feature>
<evidence type="ECO:0000259" key="3">
    <source>
        <dbReference type="Pfam" id="PF07992"/>
    </source>
</evidence>
<dbReference type="Proteomes" id="UP000184010">
    <property type="component" value="Unassembled WGS sequence"/>
</dbReference>
<dbReference type="InterPro" id="IPR044141">
    <property type="entry name" value="AhpF_NTD_C"/>
</dbReference>
<dbReference type="NCBIfam" id="TIGR03143">
    <property type="entry name" value="AhpF_homolog"/>
    <property type="match status" value="1"/>
</dbReference>
<dbReference type="GO" id="GO:0016491">
    <property type="term" value="F:oxidoreductase activity"/>
    <property type="evidence" value="ECO:0007669"/>
    <property type="project" value="UniProtKB-KW"/>
</dbReference>
<keyword evidence="1" id="KW-0285">Flavoprotein</keyword>
<dbReference type="Pfam" id="PF13192">
    <property type="entry name" value="Thioredoxin_3"/>
    <property type="match status" value="1"/>
</dbReference>
<dbReference type="SUPFAM" id="SSF52833">
    <property type="entry name" value="Thioredoxin-like"/>
    <property type="match status" value="2"/>
</dbReference>
<dbReference type="Pfam" id="PF07992">
    <property type="entry name" value="Pyr_redox_2"/>
    <property type="match status" value="1"/>
</dbReference>
<dbReference type="CDD" id="cd03026">
    <property type="entry name" value="AhpF_NTD_C"/>
    <property type="match status" value="1"/>
</dbReference>